<dbReference type="InterPro" id="IPR020904">
    <property type="entry name" value="Sc_DH/Rdtase_CS"/>
</dbReference>
<gene>
    <name evidence="5" type="ORF">GCM10010528_25140</name>
</gene>
<organism evidence="5 6">
    <name type="scientific">Gordonia defluvii</name>
    <dbReference type="NCBI Taxonomy" id="283718"/>
    <lineage>
        <taxon>Bacteria</taxon>
        <taxon>Bacillati</taxon>
        <taxon>Actinomycetota</taxon>
        <taxon>Actinomycetes</taxon>
        <taxon>Mycobacteriales</taxon>
        <taxon>Gordoniaceae</taxon>
        <taxon>Gordonia</taxon>
    </lineage>
</organism>
<dbReference type="InterPro" id="IPR036291">
    <property type="entry name" value="NAD(P)-bd_dom_sf"/>
</dbReference>
<evidence type="ECO:0000256" key="3">
    <source>
        <dbReference type="ARBA" id="ARBA00023027"/>
    </source>
</evidence>
<proteinExistence type="inferred from homology"/>
<dbReference type="PANTHER" id="PTHR24321:SF8">
    <property type="entry name" value="ESTRADIOL 17-BETA-DEHYDROGENASE 8-RELATED"/>
    <property type="match status" value="1"/>
</dbReference>
<evidence type="ECO:0000313" key="6">
    <source>
        <dbReference type="Proteomes" id="UP001501035"/>
    </source>
</evidence>
<dbReference type="PANTHER" id="PTHR24321">
    <property type="entry name" value="DEHYDROGENASES, SHORT CHAIN"/>
    <property type="match status" value="1"/>
</dbReference>
<keyword evidence="6" id="KW-1185">Reference proteome</keyword>
<accession>A0ABP6LMW8</accession>
<dbReference type="Proteomes" id="UP001501035">
    <property type="component" value="Unassembled WGS sequence"/>
</dbReference>
<dbReference type="RefSeq" id="WP_290713928.1">
    <property type="nucleotide sequence ID" value="NZ_BAAAVS010000053.1"/>
</dbReference>
<reference evidence="6" key="1">
    <citation type="journal article" date="2019" name="Int. J. Syst. Evol. Microbiol.">
        <title>The Global Catalogue of Microorganisms (GCM) 10K type strain sequencing project: providing services to taxonomists for standard genome sequencing and annotation.</title>
        <authorList>
            <consortium name="The Broad Institute Genomics Platform"/>
            <consortium name="The Broad Institute Genome Sequencing Center for Infectious Disease"/>
            <person name="Wu L."/>
            <person name="Ma J."/>
        </authorList>
    </citation>
    <scope>NUCLEOTIDE SEQUENCE [LARGE SCALE GENOMIC DNA]</scope>
    <source>
        <strain evidence="6">JCM 14234</strain>
    </source>
</reference>
<dbReference type="SMART" id="SM00822">
    <property type="entry name" value="PKS_KR"/>
    <property type="match status" value="1"/>
</dbReference>
<dbReference type="PRINTS" id="PR00080">
    <property type="entry name" value="SDRFAMILY"/>
</dbReference>
<evidence type="ECO:0000313" key="5">
    <source>
        <dbReference type="EMBL" id="GAA3044813.1"/>
    </source>
</evidence>
<dbReference type="PROSITE" id="PS00061">
    <property type="entry name" value="ADH_SHORT"/>
    <property type="match status" value="1"/>
</dbReference>
<dbReference type="PRINTS" id="PR00081">
    <property type="entry name" value="GDHRDH"/>
</dbReference>
<dbReference type="InterPro" id="IPR057326">
    <property type="entry name" value="KR_dom"/>
</dbReference>
<dbReference type="Pfam" id="PF13561">
    <property type="entry name" value="adh_short_C2"/>
    <property type="match status" value="1"/>
</dbReference>
<feature type="domain" description="Ketoreductase" evidence="4">
    <location>
        <begin position="7"/>
        <end position="177"/>
    </location>
</feature>
<evidence type="ECO:0000256" key="2">
    <source>
        <dbReference type="ARBA" id="ARBA00023002"/>
    </source>
</evidence>
<comment type="similarity">
    <text evidence="1">Belongs to the short-chain dehydrogenases/reductases (SDR) family.</text>
</comment>
<evidence type="ECO:0000256" key="1">
    <source>
        <dbReference type="ARBA" id="ARBA00006484"/>
    </source>
</evidence>
<keyword evidence="3" id="KW-0520">NAD</keyword>
<protein>
    <submittedName>
        <fullName evidence="5">SDR family NAD(P)-dependent oxidoreductase</fullName>
    </submittedName>
</protein>
<dbReference type="SUPFAM" id="SSF51735">
    <property type="entry name" value="NAD(P)-binding Rossmann-fold domains"/>
    <property type="match status" value="1"/>
</dbReference>
<sequence>MIPARRRAALVVGGASGIGLATVWALQLEGCDVVVADVNVDAATAVADEFGDGVTAMGLDVTVEQSVADVMTASAPLDVVVNCAGLSIPGAIAELELSAWRTTIDVCLTGTFLVLKHAAAAIVDGGSIICVSSLNARQPGTGMASYCAAKAGVTMLVEVAALELAPRGVRVNAVQPGFVDTPLTEGVGFIPGLRQDYLDNTPLGRAGTPEDVAATITFLASDQTAWMTGAALDIGGGSHLQRYPDVLDRVRALMAPG</sequence>
<keyword evidence="2" id="KW-0560">Oxidoreductase</keyword>
<dbReference type="EMBL" id="BAAAVS010000053">
    <property type="protein sequence ID" value="GAA3044813.1"/>
    <property type="molecule type" value="Genomic_DNA"/>
</dbReference>
<dbReference type="InterPro" id="IPR002347">
    <property type="entry name" value="SDR_fam"/>
</dbReference>
<name>A0ABP6LMW8_9ACTN</name>
<evidence type="ECO:0000259" key="4">
    <source>
        <dbReference type="SMART" id="SM00822"/>
    </source>
</evidence>
<dbReference type="Gene3D" id="3.40.50.720">
    <property type="entry name" value="NAD(P)-binding Rossmann-like Domain"/>
    <property type="match status" value="1"/>
</dbReference>
<comment type="caution">
    <text evidence="5">The sequence shown here is derived from an EMBL/GenBank/DDBJ whole genome shotgun (WGS) entry which is preliminary data.</text>
</comment>